<proteinExistence type="predicted"/>
<feature type="transmembrane region" description="Helical" evidence="1">
    <location>
        <begin position="84"/>
        <end position="103"/>
    </location>
</feature>
<keyword evidence="1" id="KW-0812">Transmembrane</keyword>
<dbReference type="EMBL" id="JACWZY010000057">
    <property type="protein sequence ID" value="MBD2705448.1"/>
    <property type="molecule type" value="Genomic_DNA"/>
</dbReference>
<gene>
    <name evidence="2" type="ORF">IC229_32860</name>
</gene>
<protein>
    <recommendedName>
        <fullName evidence="4">DUF1493 family protein</fullName>
    </recommendedName>
</protein>
<organism evidence="2 3">
    <name type="scientific">Spirosoma profusum</name>
    <dbReference type="NCBI Taxonomy" id="2771354"/>
    <lineage>
        <taxon>Bacteria</taxon>
        <taxon>Pseudomonadati</taxon>
        <taxon>Bacteroidota</taxon>
        <taxon>Cytophagia</taxon>
        <taxon>Cytophagales</taxon>
        <taxon>Cytophagaceae</taxon>
        <taxon>Spirosoma</taxon>
    </lineage>
</organism>
<accession>A0A927AVZ0</accession>
<name>A0A927AVZ0_9BACT</name>
<evidence type="ECO:0000313" key="3">
    <source>
        <dbReference type="Proteomes" id="UP000598820"/>
    </source>
</evidence>
<reference evidence="2" key="1">
    <citation type="submission" date="2020-09" db="EMBL/GenBank/DDBJ databases">
        <authorList>
            <person name="Kim M.K."/>
        </authorList>
    </citation>
    <scope>NUCLEOTIDE SEQUENCE</scope>
    <source>
        <strain evidence="2">BT702</strain>
    </source>
</reference>
<sequence length="147" mass="16877">MKNMVVSYFILKSATIQVLDCAKPYAYDEKLDLRVSLTEDLSLWELDGYLFLDEFQKKFGLQLPDTAYGYVCPPELEGNFVQKLVGNLIFALAIPFLLIYPFLPERKETTKQKIKQNFNRLTLGDLAASLAVGYFVKRELVNIELPK</sequence>
<dbReference type="Proteomes" id="UP000598820">
    <property type="component" value="Unassembled WGS sequence"/>
</dbReference>
<comment type="caution">
    <text evidence="2">The sequence shown here is derived from an EMBL/GenBank/DDBJ whole genome shotgun (WGS) entry which is preliminary data.</text>
</comment>
<keyword evidence="1" id="KW-1133">Transmembrane helix</keyword>
<keyword evidence="3" id="KW-1185">Reference proteome</keyword>
<dbReference type="RefSeq" id="WP_190892867.1">
    <property type="nucleotide sequence ID" value="NZ_JACWZY010000057.1"/>
</dbReference>
<keyword evidence="1" id="KW-0472">Membrane</keyword>
<evidence type="ECO:0000256" key="1">
    <source>
        <dbReference type="SAM" id="Phobius"/>
    </source>
</evidence>
<evidence type="ECO:0008006" key="4">
    <source>
        <dbReference type="Google" id="ProtNLM"/>
    </source>
</evidence>
<dbReference type="AlphaFoldDB" id="A0A927AVZ0"/>
<evidence type="ECO:0000313" key="2">
    <source>
        <dbReference type="EMBL" id="MBD2705448.1"/>
    </source>
</evidence>